<dbReference type="Proteomes" id="UP001501470">
    <property type="component" value="Unassembled WGS sequence"/>
</dbReference>
<sequence>MDNAAMQVYRGVSAFHLTAVNEGVDMVEQALLAAGMTFTRTAVTVGWPGGRGEGAEFVFVLPGTNQRPGLDLVQHLRSTGMWLLIRKVDGTTPG</sequence>
<name>A0ABN1ZQL7_9ACTN</name>
<dbReference type="EMBL" id="BAAAQD010000001">
    <property type="protein sequence ID" value="GAA1502254.1"/>
    <property type="molecule type" value="Genomic_DNA"/>
</dbReference>
<organism evidence="1 2">
    <name type="scientific">Dactylosporangium maewongense</name>
    <dbReference type="NCBI Taxonomy" id="634393"/>
    <lineage>
        <taxon>Bacteria</taxon>
        <taxon>Bacillati</taxon>
        <taxon>Actinomycetota</taxon>
        <taxon>Actinomycetes</taxon>
        <taxon>Micromonosporales</taxon>
        <taxon>Micromonosporaceae</taxon>
        <taxon>Dactylosporangium</taxon>
    </lineage>
</organism>
<comment type="caution">
    <text evidence="1">The sequence shown here is derived from an EMBL/GenBank/DDBJ whole genome shotgun (WGS) entry which is preliminary data.</text>
</comment>
<evidence type="ECO:0000313" key="2">
    <source>
        <dbReference type="Proteomes" id="UP001501470"/>
    </source>
</evidence>
<protein>
    <submittedName>
        <fullName evidence="1">Uncharacterized protein</fullName>
    </submittedName>
</protein>
<accession>A0ABN1ZQL7</accession>
<keyword evidence="2" id="KW-1185">Reference proteome</keyword>
<proteinExistence type="predicted"/>
<evidence type="ECO:0000313" key="1">
    <source>
        <dbReference type="EMBL" id="GAA1502254.1"/>
    </source>
</evidence>
<gene>
    <name evidence="1" type="ORF">GCM10009827_013470</name>
</gene>
<reference evidence="1 2" key="1">
    <citation type="journal article" date="2019" name="Int. J. Syst. Evol. Microbiol.">
        <title>The Global Catalogue of Microorganisms (GCM) 10K type strain sequencing project: providing services to taxonomists for standard genome sequencing and annotation.</title>
        <authorList>
            <consortium name="The Broad Institute Genomics Platform"/>
            <consortium name="The Broad Institute Genome Sequencing Center for Infectious Disease"/>
            <person name="Wu L."/>
            <person name="Ma J."/>
        </authorList>
    </citation>
    <scope>NUCLEOTIDE SEQUENCE [LARGE SCALE GENOMIC DNA]</scope>
    <source>
        <strain evidence="1 2">JCM 15933</strain>
    </source>
</reference>